<evidence type="ECO:0000256" key="1">
    <source>
        <dbReference type="ARBA" id="ARBA00022679"/>
    </source>
</evidence>
<dbReference type="GO" id="GO:0009239">
    <property type="term" value="P:enterobactin biosynthetic process"/>
    <property type="evidence" value="ECO:0007669"/>
    <property type="project" value="InterPro"/>
</dbReference>
<organism evidence="6 7">
    <name type="scientific">Streptomyces griseoluteus</name>
    <dbReference type="NCBI Taxonomy" id="29306"/>
    <lineage>
        <taxon>Bacteria</taxon>
        <taxon>Bacillati</taxon>
        <taxon>Actinomycetota</taxon>
        <taxon>Actinomycetes</taxon>
        <taxon>Kitasatosporales</taxon>
        <taxon>Streptomycetaceae</taxon>
        <taxon>Streptomyces</taxon>
    </lineage>
</organism>
<evidence type="ECO:0000259" key="4">
    <source>
        <dbReference type="Pfam" id="PF01648"/>
    </source>
</evidence>
<feature type="domain" description="4'-phosphopantetheinyl transferase N-terminal" evidence="5">
    <location>
        <begin position="27"/>
        <end position="94"/>
    </location>
</feature>
<dbReference type="Pfam" id="PF17837">
    <property type="entry name" value="4PPT_N"/>
    <property type="match status" value="1"/>
</dbReference>
<evidence type="ECO:0000256" key="2">
    <source>
        <dbReference type="PIRSR" id="PIRSR603542-1"/>
    </source>
</evidence>
<feature type="binding site" evidence="2">
    <location>
        <position position="150"/>
    </location>
    <ligand>
        <name>CoA</name>
        <dbReference type="ChEBI" id="CHEBI:57287"/>
    </ligand>
</feature>
<dbReference type="PANTHER" id="PTHR38096:SF1">
    <property type="entry name" value="ENTEROBACTIN SYNTHASE COMPONENT D"/>
    <property type="match status" value="1"/>
</dbReference>
<protein>
    <submittedName>
        <fullName evidence="6">4'-phosphopantetheinyl transferase superfamily protein</fullName>
    </submittedName>
</protein>
<comment type="caution">
    <text evidence="6">The sequence shown here is derived from an EMBL/GenBank/DDBJ whole genome shotgun (WGS) entry which is preliminary data.</text>
</comment>
<dbReference type="GO" id="GO:0005886">
    <property type="term" value="C:plasma membrane"/>
    <property type="evidence" value="ECO:0007669"/>
    <property type="project" value="TreeGrafter"/>
</dbReference>
<dbReference type="AlphaFoldDB" id="A0A4Z1DGN5"/>
<dbReference type="EMBL" id="SRRU01000006">
    <property type="protein sequence ID" value="TGN82583.1"/>
    <property type="molecule type" value="Genomic_DNA"/>
</dbReference>
<feature type="binding site" evidence="2">
    <location>
        <position position="47"/>
    </location>
    <ligand>
        <name>CoA</name>
        <dbReference type="ChEBI" id="CHEBI:57287"/>
    </ligand>
</feature>
<dbReference type="PANTHER" id="PTHR38096">
    <property type="entry name" value="ENTEROBACTIN SYNTHASE COMPONENT D"/>
    <property type="match status" value="1"/>
</dbReference>
<dbReference type="GO" id="GO:0000287">
    <property type="term" value="F:magnesium ion binding"/>
    <property type="evidence" value="ECO:0007669"/>
    <property type="project" value="InterPro"/>
</dbReference>
<gene>
    <name evidence="6" type="ORF">E5082_18250</name>
</gene>
<sequence>MLGSVLPSAVVWEEEFGDSASVELFPEEAVLVRDAVPRRVNEFGTVRECARRSLARLGVAPVPILPGTRGEPRWPPGIVGSMTHCEGFRGAAVAWSRDIASFGIDAEPHEPLPPGLLTKVARPEEIPRIAQLGRRDPTVQWGRLTFSAKEAVYKAWFPLARRRLGFHDIAITFDPLVRHFRARLYAAGLVLHGQSVTTVSGNWTDECGLICTAVVVERNHSCDMLAKPVPMAEIERPAVSAGRLSGDCVRGHG</sequence>
<keyword evidence="1 6" id="KW-0808">Transferase</keyword>
<dbReference type="Gene3D" id="3.90.470.20">
    <property type="entry name" value="4'-phosphopantetheinyl transferase domain"/>
    <property type="match status" value="1"/>
</dbReference>
<keyword evidence="7" id="KW-1185">Reference proteome</keyword>
<evidence type="ECO:0000313" key="7">
    <source>
        <dbReference type="Proteomes" id="UP000298513"/>
    </source>
</evidence>
<dbReference type="Proteomes" id="UP000298513">
    <property type="component" value="Unassembled WGS sequence"/>
</dbReference>
<dbReference type="SUPFAM" id="SSF56214">
    <property type="entry name" value="4'-phosphopantetheinyl transferase"/>
    <property type="match status" value="1"/>
</dbReference>
<keyword evidence="3" id="KW-0479">Metal-binding</keyword>
<feature type="binding site" evidence="2">
    <location>
        <position position="39"/>
    </location>
    <ligand>
        <name>CoA</name>
        <dbReference type="ChEBI" id="CHEBI:57287"/>
    </ligand>
</feature>
<proteinExistence type="predicted"/>
<feature type="binding site" evidence="2">
    <location>
        <position position="164"/>
    </location>
    <ligand>
        <name>CoA</name>
        <dbReference type="ChEBI" id="CHEBI:57287"/>
    </ligand>
</feature>
<dbReference type="InterPro" id="IPR008278">
    <property type="entry name" value="4-PPantetheinyl_Trfase_dom"/>
</dbReference>
<dbReference type="GO" id="GO:0009366">
    <property type="term" value="C:enterobactin synthetase complex"/>
    <property type="evidence" value="ECO:0007669"/>
    <property type="project" value="InterPro"/>
</dbReference>
<keyword evidence="3" id="KW-0460">Magnesium</keyword>
<reference evidence="6 7" key="1">
    <citation type="submission" date="2019-04" db="EMBL/GenBank/DDBJ databases">
        <title>Streptomyces sp. nov. Bv016 isolated from bark of Buahinia variegata.</title>
        <authorList>
            <person name="Kanchanasin P."/>
            <person name="Tanasupawat S."/>
            <person name="Yuki M."/>
            <person name="Kudo T."/>
        </authorList>
    </citation>
    <scope>NUCLEOTIDE SEQUENCE [LARGE SCALE GENOMIC DNA]</scope>
    <source>
        <strain evidence="6 7">JCM 4765</strain>
    </source>
</reference>
<dbReference type="InterPro" id="IPR037143">
    <property type="entry name" value="4-PPantetheinyl_Trfase_dom_sf"/>
</dbReference>
<comment type="cofactor">
    <cofactor evidence="3">
        <name>Mg(2+)</name>
        <dbReference type="ChEBI" id="CHEBI:18420"/>
    </cofactor>
</comment>
<dbReference type="PRINTS" id="PR01399">
    <property type="entry name" value="ENTSNTHTASED"/>
</dbReference>
<dbReference type="InterPro" id="IPR003542">
    <property type="entry name" value="Enbac_synth_compD-like"/>
</dbReference>
<accession>A0A4Z1DGN5</accession>
<dbReference type="Pfam" id="PF01648">
    <property type="entry name" value="ACPS"/>
    <property type="match status" value="1"/>
</dbReference>
<feature type="binding site" evidence="3">
    <location>
        <position position="107"/>
    </location>
    <ligand>
        <name>Mg(2+)</name>
        <dbReference type="ChEBI" id="CHEBI:18420"/>
    </ligand>
</feature>
<name>A0A4Z1DGN5_STRGP</name>
<evidence type="ECO:0000256" key="3">
    <source>
        <dbReference type="PIRSR" id="PIRSR603542-2"/>
    </source>
</evidence>
<feature type="binding site" evidence="2">
    <location>
        <position position="105"/>
    </location>
    <ligand>
        <name>CoA</name>
        <dbReference type="ChEBI" id="CHEBI:57287"/>
    </ligand>
</feature>
<feature type="binding site" evidence="2">
    <location>
        <position position="154"/>
    </location>
    <ligand>
        <name>CoA</name>
        <dbReference type="ChEBI" id="CHEBI:57287"/>
    </ligand>
</feature>
<evidence type="ECO:0000259" key="5">
    <source>
        <dbReference type="Pfam" id="PF17837"/>
    </source>
</evidence>
<feature type="binding site" evidence="3">
    <location>
        <position position="106"/>
    </location>
    <ligand>
        <name>Mg(2+)</name>
        <dbReference type="ChEBI" id="CHEBI:18420"/>
    </ligand>
</feature>
<feature type="binding site" evidence="3">
    <location>
        <position position="105"/>
    </location>
    <ligand>
        <name>Mg(2+)</name>
        <dbReference type="ChEBI" id="CHEBI:18420"/>
    </ligand>
</feature>
<dbReference type="InterPro" id="IPR041354">
    <property type="entry name" value="4PPT_N"/>
</dbReference>
<feature type="domain" description="4'-phosphopantetheinyl transferase" evidence="4">
    <location>
        <begin position="102"/>
        <end position="175"/>
    </location>
</feature>
<feature type="binding site" evidence="2">
    <location>
        <begin position="83"/>
        <end position="84"/>
    </location>
    <ligand>
        <name>CoA</name>
        <dbReference type="ChEBI" id="CHEBI:57287"/>
    </ligand>
</feature>
<evidence type="ECO:0000313" key="6">
    <source>
        <dbReference type="EMBL" id="TGN82583.1"/>
    </source>
</evidence>
<dbReference type="GO" id="GO:0008897">
    <property type="term" value="F:holo-[acyl-carrier-protein] synthase activity"/>
    <property type="evidence" value="ECO:0007669"/>
    <property type="project" value="InterPro"/>
</dbReference>